<dbReference type="AlphaFoldDB" id="W4K658"/>
<gene>
    <name evidence="1" type="ORF">HETIRDRAFT_169558</name>
</gene>
<organism evidence="1 2">
    <name type="scientific">Heterobasidion irregulare (strain TC 32-1)</name>
    <dbReference type="NCBI Taxonomy" id="747525"/>
    <lineage>
        <taxon>Eukaryota</taxon>
        <taxon>Fungi</taxon>
        <taxon>Dikarya</taxon>
        <taxon>Basidiomycota</taxon>
        <taxon>Agaricomycotina</taxon>
        <taxon>Agaricomycetes</taxon>
        <taxon>Russulales</taxon>
        <taxon>Bondarzewiaceae</taxon>
        <taxon>Heterobasidion</taxon>
        <taxon>Heterobasidion annosum species complex</taxon>
    </lineage>
</organism>
<protein>
    <submittedName>
        <fullName evidence="1">Uncharacterized protein</fullName>
    </submittedName>
</protein>
<name>W4K658_HETIT</name>
<keyword evidence="2" id="KW-1185">Reference proteome</keyword>
<dbReference type="HOGENOM" id="CLU_2688117_0_0_1"/>
<dbReference type="EMBL" id="KI925459">
    <property type="protein sequence ID" value="ETW80820.1"/>
    <property type="molecule type" value="Genomic_DNA"/>
</dbReference>
<accession>W4K658</accession>
<dbReference type="Proteomes" id="UP000030671">
    <property type="component" value="Unassembled WGS sequence"/>
</dbReference>
<dbReference type="KEGG" id="hir:HETIRDRAFT_169558"/>
<evidence type="ECO:0000313" key="1">
    <source>
        <dbReference type="EMBL" id="ETW80820.1"/>
    </source>
</evidence>
<evidence type="ECO:0000313" key="2">
    <source>
        <dbReference type="Proteomes" id="UP000030671"/>
    </source>
</evidence>
<sequence length="74" mass="8864">MWICILAYPSDEQNLHTINRDTWEALRDPHIQVTLWKISKDLVHMAESMTSRNRNFTCQNCYKTGLFFFSRNLL</sequence>
<dbReference type="InParanoid" id="W4K658"/>
<dbReference type="GeneID" id="20668225"/>
<proteinExistence type="predicted"/>
<dbReference type="RefSeq" id="XP_009547521.1">
    <property type="nucleotide sequence ID" value="XM_009549226.1"/>
</dbReference>
<reference evidence="1 2" key="1">
    <citation type="journal article" date="2012" name="New Phytol.">
        <title>Insight into trade-off between wood decay and parasitism from the genome of a fungal forest pathogen.</title>
        <authorList>
            <person name="Olson A."/>
            <person name="Aerts A."/>
            <person name="Asiegbu F."/>
            <person name="Belbahri L."/>
            <person name="Bouzid O."/>
            <person name="Broberg A."/>
            <person name="Canback B."/>
            <person name="Coutinho P.M."/>
            <person name="Cullen D."/>
            <person name="Dalman K."/>
            <person name="Deflorio G."/>
            <person name="van Diepen L.T."/>
            <person name="Dunand C."/>
            <person name="Duplessis S."/>
            <person name="Durling M."/>
            <person name="Gonthier P."/>
            <person name="Grimwood J."/>
            <person name="Fossdal C.G."/>
            <person name="Hansson D."/>
            <person name="Henrissat B."/>
            <person name="Hietala A."/>
            <person name="Himmelstrand K."/>
            <person name="Hoffmeister D."/>
            <person name="Hogberg N."/>
            <person name="James T.Y."/>
            <person name="Karlsson M."/>
            <person name="Kohler A."/>
            <person name="Kues U."/>
            <person name="Lee Y.H."/>
            <person name="Lin Y.C."/>
            <person name="Lind M."/>
            <person name="Lindquist E."/>
            <person name="Lombard V."/>
            <person name="Lucas S."/>
            <person name="Lunden K."/>
            <person name="Morin E."/>
            <person name="Murat C."/>
            <person name="Park J."/>
            <person name="Raffaello T."/>
            <person name="Rouze P."/>
            <person name="Salamov A."/>
            <person name="Schmutz J."/>
            <person name="Solheim H."/>
            <person name="Stahlberg J."/>
            <person name="Velez H."/>
            <person name="de Vries R.P."/>
            <person name="Wiebenga A."/>
            <person name="Woodward S."/>
            <person name="Yakovlev I."/>
            <person name="Garbelotto M."/>
            <person name="Martin F."/>
            <person name="Grigoriev I.V."/>
            <person name="Stenlid J."/>
        </authorList>
    </citation>
    <scope>NUCLEOTIDE SEQUENCE [LARGE SCALE GENOMIC DNA]</scope>
    <source>
        <strain evidence="1 2">TC 32-1</strain>
    </source>
</reference>